<organism evidence="3 4">
    <name type="scientific">Anaeramoeba flamelloides</name>
    <dbReference type="NCBI Taxonomy" id="1746091"/>
    <lineage>
        <taxon>Eukaryota</taxon>
        <taxon>Metamonada</taxon>
        <taxon>Anaeramoebidae</taxon>
        <taxon>Anaeramoeba</taxon>
    </lineage>
</organism>
<feature type="transmembrane region" description="Helical" evidence="2">
    <location>
        <begin position="95"/>
        <end position="114"/>
    </location>
</feature>
<evidence type="ECO:0000313" key="4">
    <source>
        <dbReference type="Proteomes" id="UP001150062"/>
    </source>
</evidence>
<evidence type="ECO:0000256" key="1">
    <source>
        <dbReference type="SAM" id="MobiDB-lite"/>
    </source>
</evidence>
<keyword evidence="2" id="KW-1133">Transmembrane helix</keyword>
<gene>
    <name evidence="3" type="ORF">M0813_29553</name>
</gene>
<dbReference type="Proteomes" id="UP001150062">
    <property type="component" value="Unassembled WGS sequence"/>
</dbReference>
<keyword evidence="2 3" id="KW-0812">Transmembrane</keyword>
<evidence type="ECO:0000313" key="3">
    <source>
        <dbReference type="EMBL" id="KAJ6233876.1"/>
    </source>
</evidence>
<protein>
    <submittedName>
        <fullName evidence="3">Transmembrane protein</fullName>
    </submittedName>
</protein>
<name>A0ABQ8XMR6_9EUKA</name>
<sequence length="137" mass="15909">MSSTQANNEKYVTEQLILFRSRIGRLELLLDPKTGPTQKDQMQKLLKKTDETLETISKNQSRIDALSNEVFPNQPEEEEEEEEEKGKKKRVTAKTIFKCGSILVFSTVTCFVSYKITKSKYPQLYQKLIKIVEMKKN</sequence>
<dbReference type="EMBL" id="JAOAOG010000273">
    <property type="protein sequence ID" value="KAJ6233876.1"/>
    <property type="molecule type" value="Genomic_DNA"/>
</dbReference>
<accession>A0ABQ8XMR6</accession>
<evidence type="ECO:0000256" key="2">
    <source>
        <dbReference type="SAM" id="Phobius"/>
    </source>
</evidence>
<keyword evidence="4" id="KW-1185">Reference proteome</keyword>
<comment type="caution">
    <text evidence="3">The sequence shown here is derived from an EMBL/GenBank/DDBJ whole genome shotgun (WGS) entry which is preliminary data.</text>
</comment>
<feature type="region of interest" description="Disordered" evidence="1">
    <location>
        <begin position="57"/>
        <end position="89"/>
    </location>
</feature>
<keyword evidence="2" id="KW-0472">Membrane</keyword>
<reference evidence="3" key="1">
    <citation type="submission" date="2022-08" db="EMBL/GenBank/DDBJ databases">
        <title>Novel sulfate-reducing endosymbionts in the free-living metamonad Anaeramoeba.</title>
        <authorList>
            <person name="Jerlstrom-Hultqvist J."/>
            <person name="Cepicka I."/>
            <person name="Gallot-Lavallee L."/>
            <person name="Salas-Leiva D."/>
            <person name="Curtis B.A."/>
            <person name="Zahonova K."/>
            <person name="Pipaliya S."/>
            <person name="Dacks J."/>
            <person name="Roger A.J."/>
        </authorList>
    </citation>
    <scope>NUCLEOTIDE SEQUENCE</scope>
    <source>
        <strain evidence="3">Schooner1</strain>
    </source>
</reference>
<proteinExistence type="predicted"/>